<accession>A0A8X6U9F3</accession>
<dbReference type="OrthoDB" id="6436711at2759"/>
<organism evidence="1 2">
    <name type="scientific">Nephila pilipes</name>
    <name type="common">Giant wood spider</name>
    <name type="synonym">Nephila maculata</name>
    <dbReference type="NCBI Taxonomy" id="299642"/>
    <lineage>
        <taxon>Eukaryota</taxon>
        <taxon>Metazoa</taxon>
        <taxon>Ecdysozoa</taxon>
        <taxon>Arthropoda</taxon>
        <taxon>Chelicerata</taxon>
        <taxon>Arachnida</taxon>
        <taxon>Araneae</taxon>
        <taxon>Araneomorphae</taxon>
        <taxon>Entelegynae</taxon>
        <taxon>Araneoidea</taxon>
        <taxon>Nephilidae</taxon>
        <taxon>Nephila</taxon>
    </lineage>
</organism>
<protein>
    <submittedName>
        <fullName evidence="1">Uncharacterized protein FLJ37770</fullName>
    </submittedName>
</protein>
<dbReference type="Proteomes" id="UP000887013">
    <property type="component" value="Unassembled WGS sequence"/>
</dbReference>
<dbReference type="PANTHER" id="PTHR46060:SF1">
    <property type="entry name" value="MARINER MOS1 TRANSPOSASE-LIKE PROTEIN"/>
    <property type="match status" value="1"/>
</dbReference>
<dbReference type="InterPro" id="IPR052709">
    <property type="entry name" value="Transposase-MT_Hybrid"/>
</dbReference>
<gene>
    <name evidence="1" type="primary">EAG_00341</name>
    <name evidence="1" type="ORF">NPIL_338101</name>
</gene>
<dbReference type="EMBL" id="BMAW01120975">
    <property type="protein sequence ID" value="GFT91898.1"/>
    <property type="molecule type" value="Genomic_DNA"/>
</dbReference>
<proteinExistence type="predicted"/>
<dbReference type="AlphaFoldDB" id="A0A8X6U9F3"/>
<keyword evidence="2" id="KW-1185">Reference proteome</keyword>
<comment type="caution">
    <text evidence="1">The sequence shown here is derived from an EMBL/GenBank/DDBJ whole genome shotgun (WGS) entry which is preliminary data.</text>
</comment>
<reference evidence="1" key="1">
    <citation type="submission" date="2020-08" db="EMBL/GenBank/DDBJ databases">
        <title>Multicomponent nature underlies the extraordinary mechanical properties of spider dragline silk.</title>
        <authorList>
            <person name="Kono N."/>
            <person name="Nakamura H."/>
            <person name="Mori M."/>
            <person name="Yoshida Y."/>
            <person name="Ohtoshi R."/>
            <person name="Malay A.D."/>
            <person name="Moran D.A.P."/>
            <person name="Tomita M."/>
            <person name="Numata K."/>
            <person name="Arakawa K."/>
        </authorList>
    </citation>
    <scope>NUCLEOTIDE SEQUENCE</scope>
</reference>
<evidence type="ECO:0000313" key="1">
    <source>
        <dbReference type="EMBL" id="GFT91898.1"/>
    </source>
</evidence>
<sequence>MDAVYGNSEPSFTTEKFWAARFKCDLTVLGDDERSGRSKTATLDNKIVKVHQMVLDNNQIKVGKKAEAMIVSKVCICHKLNQD</sequence>
<name>A0A8X6U9F3_NEPPI</name>
<dbReference type="PANTHER" id="PTHR46060">
    <property type="entry name" value="MARINER MOS1 TRANSPOSASE-LIKE PROTEIN"/>
    <property type="match status" value="1"/>
</dbReference>
<evidence type="ECO:0000313" key="2">
    <source>
        <dbReference type="Proteomes" id="UP000887013"/>
    </source>
</evidence>